<reference evidence="1" key="2">
    <citation type="journal article" date="2015" name="Data Brief">
        <title>Shoot transcriptome of the giant reed, Arundo donax.</title>
        <authorList>
            <person name="Barrero R.A."/>
            <person name="Guerrero F.D."/>
            <person name="Moolhuijzen P."/>
            <person name="Goolsby J.A."/>
            <person name="Tidwell J."/>
            <person name="Bellgard S.E."/>
            <person name="Bellgard M.I."/>
        </authorList>
    </citation>
    <scope>NUCLEOTIDE SEQUENCE</scope>
    <source>
        <tissue evidence="1">Shoot tissue taken approximately 20 cm above the soil surface</tissue>
    </source>
</reference>
<evidence type="ECO:0000313" key="1">
    <source>
        <dbReference type="EMBL" id="JAD88027.1"/>
    </source>
</evidence>
<sequence length="49" mass="5345">MMMSLSPAVIKPCIASDQHAYSNIVDITCKFTPCTNIKAGTLMDQLTKI</sequence>
<accession>A0A0A9DW95</accession>
<name>A0A0A9DW95_ARUDO</name>
<dbReference type="GO" id="GO:0016829">
    <property type="term" value="F:lyase activity"/>
    <property type="evidence" value="ECO:0007669"/>
    <property type="project" value="UniProtKB-KW"/>
</dbReference>
<dbReference type="EMBL" id="GBRH01209868">
    <property type="protein sequence ID" value="JAD88027.1"/>
    <property type="molecule type" value="Transcribed_RNA"/>
</dbReference>
<dbReference type="AlphaFoldDB" id="A0A0A9DW95"/>
<organism evidence="1">
    <name type="scientific">Arundo donax</name>
    <name type="common">Giant reed</name>
    <name type="synonym">Donax arundinaceus</name>
    <dbReference type="NCBI Taxonomy" id="35708"/>
    <lineage>
        <taxon>Eukaryota</taxon>
        <taxon>Viridiplantae</taxon>
        <taxon>Streptophyta</taxon>
        <taxon>Embryophyta</taxon>
        <taxon>Tracheophyta</taxon>
        <taxon>Spermatophyta</taxon>
        <taxon>Magnoliopsida</taxon>
        <taxon>Liliopsida</taxon>
        <taxon>Poales</taxon>
        <taxon>Poaceae</taxon>
        <taxon>PACMAD clade</taxon>
        <taxon>Arundinoideae</taxon>
        <taxon>Arundineae</taxon>
        <taxon>Arundo</taxon>
    </lineage>
</organism>
<keyword evidence="1" id="KW-0456">Lyase</keyword>
<reference evidence="1" key="1">
    <citation type="submission" date="2014-09" db="EMBL/GenBank/DDBJ databases">
        <authorList>
            <person name="Magalhaes I.L.F."/>
            <person name="Oliveira U."/>
            <person name="Santos F.R."/>
            <person name="Vidigal T.H.D.A."/>
            <person name="Brescovit A.D."/>
            <person name="Santos A.J."/>
        </authorList>
    </citation>
    <scope>NUCLEOTIDE SEQUENCE</scope>
    <source>
        <tissue evidence="1">Shoot tissue taken approximately 20 cm above the soil surface</tissue>
    </source>
</reference>
<protein>
    <submittedName>
        <fullName evidence="1">Argininosuccinate lyase, putative / arginosuccinase, putative</fullName>
    </submittedName>
</protein>
<proteinExistence type="predicted"/>